<comment type="subunit">
    <text evidence="5">Binds ribosomal protein uS19.</text>
</comment>
<dbReference type="GO" id="GO:0042274">
    <property type="term" value="P:ribosomal small subunit biogenesis"/>
    <property type="evidence" value="ECO:0007669"/>
    <property type="project" value="UniProtKB-UniRule"/>
</dbReference>
<keyword evidence="3 5" id="KW-0698">rRNA processing</keyword>
<evidence type="ECO:0000256" key="1">
    <source>
        <dbReference type="ARBA" id="ARBA00022490"/>
    </source>
</evidence>
<keyword evidence="2 5" id="KW-0690">Ribosome biogenesis</keyword>
<evidence type="ECO:0000256" key="4">
    <source>
        <dbReference type="ARBA" id="ARBA00023186"/>
    </source>
</evidence>
<dbReference type="GO" id="GO:0006364">
    <property type="term" value="P:rRNA processing"/>
    <property type="evidence" value="ECO:0007669"/>
    <property type="project" value="UniProtKB-UniRule"/>
</dbReference>
<dbReference type="HAMAP" id="MF_00014">
    <property type="entry name" value="Ribosome_mat_RimM"/>
    <property type="match status" value="1"/>
</dbReference>
<dbReference type="InterPro" id="IPR056792">
    <property type="entry name" value="PRC_RimM"/>
</dbReference>
<name>A0A9D9NAB6_9BACT</name>
<dbReference type="PANTHER" id="PTHR33692">
    <property type="entry name" value="RIBOSOME MATURATION FACTOR RIMM"/>
    <property type="match status" value="1"/>
</dbReference>
<comment type="domain">
    <text evidence="5">The PRC barrel domain binds ribosomal protein uS19.</text>
</comment>
<comment type="caution">
    <text evidence="8">The sequence shown here is derived from an EMBL/GenBank/DDBJ whole genome shotgun (WGS) entry which is preliminary data.</text>
</comment>
<evidence type="ECO:0000313" key="9">
    <source>
        <dbReference type="Proteomes" id="UP000823597"/>
    </source>
</evidence>
<comment type="subcellular location">
    <subcellularLocation>
        <location evidence="5">Cytoplasm</location>
    </subcellularLocation>
</comment>
<dbReference type="Gene3D" id="2.30.30.240">
    <property type="entry name" value="PRC-barrel domain"/>
    <property type="match status" value="1"/>
</dbReference>
<dbReference type="SUPFAM" id="SSF50447">
    <property type="entry name" value="Translation proteins"/>
    <property type="match status" value="1"/>
</dbReference>
<feature type="domain" description="RimM N-terminal" evidence="6">
    <location>
        <begin position="7"/>
        <end position="84"/>
    </location>
</feature>
<evidence type="ECO:0000313" key="8">
    <source>
        <dbReference type="EMBL" id="MBO8465800.1"/>
    </source>
</evidence>
<dbReference type="InterPro" id="IPR009000">
    <property type="entry name" value="Transl_B-barrel_sf"/>
</dbReference>
<comment type="function">
    <text evidence="5">An accessory protein needed during the final step in the assembly of 30S ribosomal subunit, possibly for assembly of the head region. Essential for efficient processing of 16S rRNA. May be needed both before and after RbfA during the maturation of 16S rRNA. It has affinity for free ribosomal 30S subunits but not for 70S ribosomes.</text>
</comment>
<dbReference type="InterPro" id="IPR011033">
    <property type="entry name" value="PRC_barrel-like_sf"/>
</dbReference>
<keyword evidence="1 5" id="KW-0963">Cytoplasm</keyword>
<reference evidence="8" key="1">
    <citation type="submission" date="2020-10" db="EMBL/GenBank/DDBJ databases">
        <authorList>
            <person name="Gilroy R."/>
        </authorList>
    </citation>
    <scope>NUCLEOTIDE SEQUENCE</scope>
    <source>
        <strain evidence="8">10037</strain>
    </source>
</reference>
<dbReference type="AlphaFoldDB" id="A0A9D9NAB6"/>
<dbReference type="InterPro" id="IPR011961">
    <property type="entry name" value="RimM"/>
</dbReference>
<dbReference type="Pfam" id="PF01782">
    <property type="entry name" value="RimM"/>
    <property type="match status" value="1"/>
</dbReference>
<evidence type="ECO:0000256" key="3">
    <source>
        <dbReference type="ARBA" id="ARBA00022552"/>
    </source>
</evidence>
<evidence type="ECO:0000259" key="6">
    <source>
        <dbReference type="Pfam" id="PF01782"/>
    </source>
</evidence>
<feature type="domain" description="Ribosome maturation factor RimM PRC barrel" evidence="7">
    <location>
        <begin position="95"/>
        <end position="160"/>
    </location>
</feature>
<evidence type="ECO:0000256" key="2">
    <source>
        <dbReference type="ARBA" id="ARBA00022517"/>
    </source>
</evidence>
<dbReference type="Gene3D" id="2.40.30.60">
    <property type="entry name" value="RimM"/>
    <property type="match status" value="1"/>
</dbReference>
<keyword evidence="4 5" id="KW-0143">Chaperone</keyword>
<protein>
    <recommendedName>
        <fullName evidence="5">Ribosome maturation factor RimM</fullName>
    </recommendedName>
</protein>
<dbReference type="Pfam" id="PF24986">
    <property type="entry name" value="PRC_RimM"/>
    <property type="match status" value="1"/>
</dbReference>
<evidence type="ECO:0000259" key="7">
    <source>
        <dbReference type="Pfam" id="PF24986"/>
    </source>
</evidence>
<accession>A0A9D9NAB6</accession>
<dbReference type="SUPFAM" id="SSF50346">
    <property type="entry name" value="PRC-barrel domain"/>
    <property type="match status" value="1"/>
</dbReference>
<proteinExistence type="inferred from homology"/>
<reference evidence="8" key="2">
    <citation type="journal article" date="2021" name="PeerJ">
        <title>Extensive microbial diversity within the chicken gut microbiome revealed by metagenomics and culture.</title>
        <authorList>
            <person name="Gilroy R."/>
            <person name="Ravi A."/>
            <person name="Getino M."/>
            <person name="Pursley I."/>
            <person name="Horton D.L."/>
            <person name="Alikhan N.F."/>
            <person name="Baker D."/>
            <person name="Gharbi K."/>
            <person name="Hall N."/>
            <person name="Watson M."/>
            <person name="Adriaenssens E.M."/>
            <person name="Foster-Nyarko E."/>
            <person name="Jarju S."/>
            <person name="Secka A."/>
            <person name="Antonio M."/>
            <person name="Oren A."/>
            <person name="Chaudhuri R.R."/>
            <person name="La Ragione R."/>
            <person name="Hildebrand F."/>
            <person name="Pallen M.J."/>
        </authorList>
    </citation>
    <scope>NUCLEOTIDE SEQUENCE</scope>
    <source>
        <strain evidence="8">10037</strain>
    </source>
</reference>
<sequence>MADLLRIARITKSNGTEGEVCAELFIPYDEIQTEEPVYILFDGLPVPFFIERIVPKGNRKAYLRLTDIEDLEDADELKGKDILIYGKPENDGTPDFEGWTVYDTEGNNVGTVTGFIDIPQNPCLAVEHGDEEIYIPLHEDLIDNYDEEAGTITMAIPDGLI</sequence>
<dbReference type="GO" id="GO:0005840">
    <property type="term" value="C:ribosome"/>
    <property type="evidence" value="ECO:0007669"/>
    <property type="project" value="InterPro"/>
</dbReference>
<dbReference type="InterPro" id="IPR036976">
    <property type="entry name" value="RimM_N_sf"/>
</dbReference>
<dbReference type="InterPro" id="IPR002676">
    <property type="entry name" value="RimM_N"/>
</dbReference>
<comment type="similarity">
    <text evidence="5">Belongs to the RimM family.</text>
</comment>
<dbReference type="GO" id="GO:0005737">
    <property type="term" value="C:cytoplasm"/>
    <property type="evidence" value="ECO:0007669"/>
    <property type="project" value="UniProtKB-SubCell"/>
</dbReference>
<evidence type="ECO:0000256" key="5">
    <source>
        <dbReference type="HAMAP-Rule" id="MF_00014"/>
    </source>
</evidence>
<dbReference type="GO" id="GO:0043022">
    <property type="term" value="F:ribosome binding"/>
    <property type="evidence" value="ECO:0007669"/>
    <property type="project" value="InterPro"/>
</dbReference>
<dbReference type="Proteomes" id="UP000823597">
    <property type="component" value="Unassembled WGS sequence"/>
</dbReference>
<dbReference type="PANTHER" id="PTHR33692:SF1">
    <property type="entry name" value="RIBOSOME MATURATION FACTOR RIMM"/>
    <property type="match status" value="1"/>
</dbReference>
<dbReference type="EMBL" id="JADIME010000077">
    <property type="protein sequence ID" value="MBO8465800.1"/>
    <property type="molecule type" value="Genomic_DNA"/>
</dbReference>
<organism evidence="8 9">
    <name type="scientific">Candidatus Merdivivens pullistercoris</name>
    <dbReference type="NCBI Taxonomy" id="2840873"/>
    <lineage>
        <taxon>Bacteria</taxon>
        <taxon>Pseudomonadati</taxon>
        <taxon>Bacteroidota</taxon>
        <taxon>Bacteroidia</taxon>
        <taxon>Bacteroidales</taxon>
        <taxon>Muribaculaceae</taxon>
        <taxon>Muribaculaceae incertae sedis</taxon>
        <taxon>Candidatus Merdivivens</taxon>
    </lineage>
</organism>
<gene>
    <name evidence="5" type="primary">rimM</name>
    <name evidence="8" type="ORF">IAB93_07385</name>
</gene>